<evidence type="ECO:0008006" key="4">
    <source>
        <dbReference type="Google" id="ProtNLM"/>
    </source>
</evidence>
<proteinExistence type="predicted"/>
<dbReference type="Proteomes" id="UP001205063">
    <property type="component" value="Unassembled WGS sequence"/>
</dbReference>
<evidence type="ECO:0000256" key="1">
    <source>
        <dbReference type="SAM" id="Coils"/>
    </source>
</evidence>
<comment type="caution">
    <text evidence="2">The sequence shown here is derived from an EMBL/GenBank/DDBJ whole genome shotgun (WGS) entry which is preliminary data.</text>
</comment>
<sequence length="62" mass="7014">MEQKSDRLEKKLKDAEDRLAEAEAIKASQFETLVKISGLTAEQAMAQLLEKLDEELTHEKAL</sequence>
<dbReference type="RefSeq" id="WP_256136878.1">
    <property type="nucleotide sequence ID" value="NZ_JANGAB010000217.1"/>
</dbReference>
<evidence type="ECO:0000313" key="2">
    <source>
        <dbReference type="EMBL" id="MCQ4950750.1"/>
    </source>
</evidence>
<name>A0AAW5KKH0_9FIRM</name>
<evidence type="ECO:0000313" key="3">
    <source>
        <dbReference type="Proteomes" id="UP001205063"/>
    </source>
</evidence>
<accession>A0AAW5KKH0</accession>
<gene>
    <name evidence="2" type="ORF">NE646_14025</name>
</gene>
<protein>
    <recommendedName>
        <fullName evidence="4">DUF4315 family protein</fullName>
    </recommendedName>
</protein>
<feature type="coiled-coil region" evidence="1">
    <location>
        <begin position="5"/>
        <end position="32"/>
    </location>
</feature>
<organism evidence="2 3">
    <name type="scientific">Bittarella massiliensis</name>
    <name type="common">ex Durand et al. 2017</name>
    <dbReference type="NCBI Taxonomy" id="1720313"/>
    <lineage>
        <taxon>Bacteria</taxon>
        <taxon>Bacillati</taxon>
        <taxon>Bacillota</taxon>
        <taxon>Clostridia</taxon>
        <taxon>Eubacteriales</taxon>
        <taxon>Oscillospiraceae</taxon>
        <taxon>Bittarella (ex Durand et al. 2017)</taxon>
    </lineage>
</organism>
<dbReference type="AlphaFoldDB" id="A0AAW5KKH0"/>
<keyword evidence="1" id="KW-0175">Coiled coil</keyword>
<dbReference type="EMBL" id="JANGAB010000217">
    <property type="protein sequence ID" value="MCQ4950750.1"/>
    <property type="molecule type" value="Genomic_DNA"/>
</dbReference>
<reference evidence="2" key="1">
    <citation type="submission" date="2022-06" db="EMBL/GenBank/DDBJ databases">
        <title>Isolation of gut microbiota from human fecal samples.</title>
        <authorList>
            <person name="Pamer E.G."/>
            <person name="Barat B."/>
            <person name="Waligurski E."/>
            <person name="Medina S."/>
            <person name="Paddock L."/>
            <person name="Mostad J."/>
        </authorList>
    </citation>
    <scope>NUCLEOTIDE SEQUENCE</scope>
    <source>
        <strain evidence="2">DFI.7.96</strain>
    </source>
</reference>